<dbReference type="eggNOG" id="COG0521">
    <property type="taxonomic scope" value="Bacteria"/>
</dbReference>
<dbReference type="InterPro" id="IPR041662">
    <property type="entry name" value="SusD-like_2"/>
</dbReference>
<dbReference type="InterPro" id="IPR011990">
    <property type="entry name" value="TPR-like_helical_dom_sf"/>
</dbReference>
<protein>
    <recommendedName>
        <fullName evidence="4">SusD/RagB family nutrient-binding outer membrane lipoprotein</fullName>
    </recommendedName>
</protein>
<sequence>MKTIQKLYCLLCLMIVTCGCTKDFEEINTNPNNPNSVQPGFLLRQVIYNFGDEMSFEGFVAGDLLSQHRTALDFNLFDRHALKSPQLGGNPWPIFYTNLRDNEIILTQSREVQTFAVYEGPALILKAYMAAGLTDLFGDVPYSEAFNGVAGSVTPKYDLQSAIYMNEGGILDNLDKGIAAINNYDGIIGLEGDILFGGNLDQWVTFANSLKIKALLRISNKVNVSSKMQAVFNTGNYFKENSQNAVFNFTNTDPNSFRLAQLRIGDFNNFVLSTTMEDVLKALNDPRITEFFRPTESSMGIEFKGLINGIDASSTSVELAELSLAGTSFREDTSTLDANFLTAWETAFNLAEAAERGLILADAQSLYEKGVTLAFQYWQTELPADYLSGPAAYDAPGTTPIQQILTQKWIANIINSYEGWVEWRRTGFPEFLPIAASLNNGLIPVRMPYPAEEEALNAENYQQAANATNENDVNAPVWWDQN</sequence>
<evidence type="ECO:0008006" key="4">
    <source>
        <dbReference type="Google" id="ProtNLM"/>
    </source>
</evidence>
<dbReference type="OrthoDB" id="725917at2"/>
<dbReference type="PROSITE" id="PS51257">
    <property type="entry name" value="PROKAR_LIPOPROTEIN"/>
    <property type="match status" value="1"/>
</dbReference>
<dbReference type="HOGENOM" id="CLU_025928_1_0_10"/>
<evidence type="ECO:0000313" key="2">
    <source>
        <dbReference type="EMBL" id="EHQ02392.1"/>
    </source>
</evidence>
<feature type="signal peptide" evidence="1">
    <location>
        <begin position="1"/>
        <end position="21"/>
    </location>
</feature>
<keyword evidence="3" id="KW-1185">Reference proteome</keyword>
<dbReference type="RefSeq" id="WP_006988702.1">
    <property type="nucleotide sequence ID" value="NZ_JH594606.1"/>
</dbReference>
<gene>
    <name evidence="2" type="ORF">Gilli_1749</name>
</gene>
<dbReference type="Pfam" id="PF12771">
    <property type="entry name" value="SusD-like_2"/>
    <property type="match status" value="1"/>
</dbReference>
<dbReference type="STRING" id="865937.Gilli_1749"/>
<accession>H2C025</accession>
<dbReference type="EMBL" id="JH594606">
    <property type="protein sequence ID" value="EHQ02392.1"/>
    <property type="molecule type" value="Genomic_DNA"/>
</dbReference>
<dbReference type="Proteomes" id="UP000003844">
    <property type="component" value="Unassembled WGS sequence"/>
</dbReference>
<organism evidence="2 3">
    <name type="scientific">Gillisia limnaea (strain DSM 15749 / LMG 21470 / R-8282)</name>
    <dbReference type="NCBI Taxonomy" id="865937"/>
    <lineage>
        <taxon>Bacteria</taxon>
        <taxon>Pseudomonadati</taxon>
        <taxon>Bacteroidota</taxon>
        <taxon>Flavobacteriia</taxon>
        <taxon>Flavobacteriales</taxon>
        <taxon>Flavobacteriaceae</taxon>
        <taxon>Gillisia</taxon>
    </lineage>
</organism>
<evidence type="ECO:0000313" key="3">
    <source>
        <dbReference type="Proteomes" id="UP000003844"/>
    </source>
</evidence>
<reference evidence="3" key="1">
    <citation type="journal article" date="2012" name="Stand. Genomic Sci.">
        <title>Genome sequence of the Antarctic rhodopsins-containing flavobacterium Gillisia limnaea type strain (R-8282(T)).</title>
        <authorList>
            <person name="Riedel T."/>
            <person name="Held B."/>
            <person name="Nolan M."/>
            <person name="Lucas S."/>
            <person name="Lapidus A."/>
            <person name="Tice H."/>
            <person name="Del Rio T.G."/>
            <person name="Cheng J.F."/>
            <person name="Han C."/>
            <person name="Tapia R."/>
            <person name="Goodwin L.A."/>
            <person name="Pitluck S."/>
            <person name="Liolios K."/>
            <person name="Mavromatis K."/>
            <person name="Pagani I."/>
            <person name="Ivanova N."/>
            <person name="Mikhailova N."/>
            <person name="Pati A."/>
            <person name="Chen A."/>
            <person name="Palaniappan K."/>
            <person name="Land M."/>
            <person name="Rohde M."/>
            <person name="Tindall B.J."/>
            <person name="Detter J.C."/>
            <person name="Goker M."/>
            <person name="Bristow J."/>
            <person name="Eisen J.A."/>
            <person name="Markowitz V."/>
            <person name="Hugenholtz P."/>
            <person name="Kyrpides N.C."/>
            <person name="Klenk H.P."/>
            <person name="Woyke T."/>
        </authorList>
    </citation>
    <scope>NUCLEOTIDE SEQUENCE [LARGE SCALE GENOMIC DNA]</scope>
    <source>
        <strain evidence="3">DSM 15749 / LMG 21470 / R-8282</strain>
    </source>
</reference>
<proteinExistence type="predicted"/>
<feature type="chain" id="PRO_5003560537" description="SusD/RagB family nutrient-binding outer membrane lipoprotein" evidence="1">
    <location>
        <begin position="22"/>
        <end position="482"/>
    </location>
</feature>
<keyword evidence="1" id="KW-0732">Signal</keyword>
<dbReference type="SUPFAM" id="SSF48452">
    <property type="entry name" value="TPR-like"/>
    <property type="match status" value="1"/>
</dbReference>
<dbReference type="AlphaFoldDB" id="H2C025"/>
<dbReference type="Gene3D" id="1.25.40.390">
    <property type="match status" value="1"/>
</dbReference>
<evidence type="ECO:0000256" key="1">
    <source>
        <dbReference type="SAM" id="SignalP"/>
    </source>
</evidence>
<name>H2C025_GILLR</name>